<evidence type="ECO:0000313" key="2">
    <source>
        <dbReference type="Proteomes" id="UP000177626"/>
    </source>
</evidence>
<name>A0A1G2BY40_9BACT</name>
<organism evidence="1 2">
    <name type="scientific">Candidatus Komeilibacteria bacterium RIFOXYC1_FULL_37_11</name>
    <dbReference type="NCBI Taxonomy" id="1798555"/>
    <lineage>
        <taxon>Bacteria</taxon>
        <taxon>Candidatus Komeiliibacteriota</taxon>
    </lineage>
</organism>
<gene>
    <name evidence="1" type="ORF">A2406_00865</name>
</gene>
<proteinExistence type="predicted"/>
<evidence type="ECO:0000313" key="1">
    <source>
        <dbReference type="EMBL" id="OGY93449.1"/>
    </source>
</evidence>
<dbReference type="AlphaFoldDB" id="A0A1G2BY40"/>
<accession>A0A1G2BY40</accession>
<sequence length="128" mass="15024">MASNYKGVIIEESLEDTGVIKTIKVVSTKIENVTEKHRTPWVKTWTKYNVEISEEQADDVATILSQSLDSKHDWYADFKNDTFHYIIFKNRIFKINRSKKEEYDEATKYGIFLGIPDYQVNFSSFIKL</sequence>
<dbReference type="EMBL" id="MHKQ01000022">
    <property type="protein sequence ID" value="OGY93449.1"/>
    <property type="molecule type" value="Genomic_DNA"/>
</dbReference>
<reference evidence="1 2" key="1">
    <citation type="journal article" date="2016" name="Nat. Commun.">
        <title>Thousands of microbial genomes shed light on interconnected biogeochemical processes in an aquifer system.</title>
        <authorList>
            <person name="Anantharaman K."/>
            <person name="Brown C.T."/>
            <person name="Hug L.A."/>
            <person name="Sharon I."/>
            <person name="Castelle C.J."/>
            <person name="Probst A.J."/>
            <person name="Thomas B.C."/>
            <person name="Singh A."/>
            <person name="Wilkins M.J."/>
            <person name="Karaoz U."/>
            <person name="Brodie E.L."/>
            <person name="Williams K.H."/>
            <person name="Hubbard S.S."/>
            <person name="Banfield J.F."/>
        </authorList>
    </citation>
    <scope>NUCLEOTIDE SEQUENCE [LARGE SCALE GENOMIC DNA]</scope>
</reference>
<protein>
    <submittedName>
        <fullName evidence="1">Uncharacterized protein</fullName>
    </submittedName>
</protein>
<dbReference type="Proteomes" id="UP000177626">
    <property type="component" value="Unassembled WGS sequence"/>
</dbReference>
<comment type="caution">
    <text evidence="1">The sequence shown here is derived from an EMBL/GenBank/DDBJ whole genome shotgun (WGS) entry which is preliminary data.</text>
</comment>